<dbReference type="Gene3D" id="2.30.290.10">
    <property type="entry name" value="BH3618-like"/>
    <property type="match status" value="1"/>
</dbReference>
<evidence type="ECO:0000313" key="4">
    <source>
        <dbReference type="EMBL" id="KZB62323.1"/>
    </source>
</evidence>
<dbReference type="PANTHER" id="PTHR39190">
    <property type="entry name" value="FLAGELLAR ASSEMBLY FACTOR FLIW"/>
    <property type="match status" value="1"/>
</dbReference>
<dbReference type="InterPro" id="IPR003775">
    <property type="entry name" value="Flagellar_assembly_factor_FliW"/>
</dbReference>
<dbReference type="SUPFAM" id="SSF141457">
    <property type="entry name" value="BH3618-like"/>
    <property type="match status" value="1"/>
</dbReference>
<dbReference type="GO" id="GO:0044780">
    <property type="term" value="P:bacterial-type flagellum assembly"/>
    <property type="evidence" value="ECO:0007669"/>
    <property type="project" value="InterPro"/>
</dbReference>
<dbReference type="OrthoDB" id="8479908at2"/>
<comment type="caution">
    <text evidence="4">The sequence shown here is derived from an EMBL/GenBank/DDBJ whole genome shotgun (WGS) entry which is preliminary data.</text>
</comment>
<proteinExistence type="predicted"/>
<evidence type="ECO:0000256" key="1">
    <source>
        <dbReference type="ARBA" id="ARBA00022490"/>
    </source>
</evidence>
<dbReference type="EMBL" id="LPVY01000021">
    <property type="protein sequence ID" value="KZB62323.1"/>
    <property type="molecule type" value="Genomic_DNA"/>
</dbReference>
<sequence>MTESENAQENQPENVIVETRFGDIEFAWDKAIYMPIGLLGFAEHHVFGLANIPGQTDVQFKLYQSLTDAHMSFIISPYDLRSGVYSDHDLEVASKGVAVPIEHMTILLVVTIRSNGEGGVKMSVNLQAPIIVDTERQVAWQYIMRNDKYPVQQDI</sequence>
<accession>A0A154L4E3</accession>
<reference evidence="4 5" key="1">
    <citation type="submission" date="2015-12" db="EMBL/GenBank/DDBJ databases">
        <title>Genome sequence of Thalassospira lucentensis MCCC 1A02072.</title>
        <authorList>
            <person name="Lu L."/>
            <person name="Lai Q."/>
            <person name="Shao Z."/>
            <person name="Qian P."/>
        </authorList>
    </citation>
    <scope>NUCLEOTIDE SEQUENCE [LARGE SCALE GENOMIC DNA]</scope>
    <source>
        <strain evidence="4 5">MCCC 1A02072</strain>
    </source>
</reference>
<dbReference type="Proteomes" id="UP000076335">
    <property type="component" value="Unassembled WGS sequence"/>
</dbReference>
<evidence type="ECO:0000256" key="3">
    <source>
        <dbReference type="ARBA" id="ARBA00022845"/>
    </source>
</evidence>
<keyword evidence="3" id="KW-0810">Translation regulation</keyword>
<dbReference type="Pfam" id="PF02623">
    <property type="entry name" value="FliW"/>
    <property type="match status" value="1"/>
</dbReference>
<dbReference type="InterPro" id="IPR024046">
    <property type="entry name" value="Flagellar_assmbl_FliW_dom_sf"/>
</dbReference>
<gene>
    <name evidence="4" type="ORF">AUP42_05100</name>
</gene>
<evidence type="ECO:0000256" key="2">
    <source>
        <dbReference type="ARBA" id="ARBA00022795"/>
    </source>
</evidence>
<keyword evidence="2" id="KW-1005">Bacterial flagellum biogenesis</keyword>
<evidence type="ECO:0008006" key="6">
    <source>
        <dbReference type="Google" id="ProtNLM"/>
    </source>
</evidence>
<protein>
    <recommendedName>
        <fullName evidence="6">Flagellar assembly factor FliW</fullName>
    </recommendedName>
</protein>
<dbReference type="PANTHER" id="PTHR39190:SF1">
    <property type="entry name" value="FLAGELLAR ASSEMBLY FACTOR FLIW"/>
    <property type="match status" value="1"/>
</dbReference>
<organism evidence="4 5">
    <name type="scientific">Thalassospira lucentensis</name>
    <dbReference type="NCBI Taxonomy" id="168935"/>
    <lineage>
        <taxon>Bacteria</taxon>
        <taxon>Pseudomonadati</taxon>
        <taxon>Pseudomonadota</taxon>
        <taxon>Alphaproteobacteria</taxon>
        <taxon>Rhodospirillales</taxon>
        <taxon>Thalassospiraceae</taxon>
        <taxon>Thalassospira</taxon>
    </lineage>
</organism>
<dbReference type="GO" id="GO:0006417">
    <property type="term" value="P:regulation of translation"/>
    <property type="evidence" value="ECO:0007669"/>
    <property type="project" value="UniProtKB-KW"/>
</dbReference>
<evidence type="ECO:0000313" key="5">
    <source>
        <dbReference type="Proteomes" id="UP000076335"/>
    </source>
</evidence>
<keyword evidence="1" id="KW-0963">Cytoplasm</keyword>
<dbReference type="AlphaFoldDB" id="A0A154L4E3"/>
<name>A0A154L4E3_9PROT</name>
<dbReference type="RefSeq" id="WP_062952897.1">
    <property type="nucleotide sequence ID" value="NZ_LPVY01000021.1"/>
</dbReference>